<dbReference type="EMBL" id="NVQC01000031">
    <property type="protein sequence ID" value="PTL35046.1"/>
    <property type="molecule type" value="Genomic_DNA"/>
</dbReference>
<dbReference type="RefSeq" id="WP_107563784.1">
    <property type="nucleotide sequence ID" value="NZ_NVQC01000031.1"/>
</dbReference>
<keyword evidence="1" id="KW-0540">Nuclease</keyword>
<dbReference type="GO" id="GO:0006402">
    <property type="term" value="P:mRNA catabolic process"/>
    <property type="evidence" value="ECO:0007669"/>
    <property type="project" value="TreeGrafter"/>
</dbReference>
<keyword evidence="3" id="KW-1185">Reference proteome</keyword>
<dbReference type="Pfam" id="PF02452">
    <property type="entry name" value="PemK_toxin"/>
    <property type="match status" value="1"/>
</dbReference>
<comment type="function">
    <text evidence="1">Toxic component of a type II toxin-antitoxin (TA) system.</text>
</comment>
<dbReference type="EC" id="3.1.-.-" evidence="1"/>
<gene>
    <name evidence="2" type="ORF">CLG94_11725</name>
</gene>
<evidence type="ECO:0000313" key="2">
    <source>
        <dbReference type="EMBL" id="PTL35046.1"/>
    </source>
</evidence>
<protein>
    <recommendedName>
        <fullName evidence="1">mRNA interferase</fullName>
        <ecNumber evidence="1">3.1.-.-</ecNumber>
    </recommendedName>
</protein>
<dbReference type="Proteomes" id="UP000241436">
    <property type="component" value="Unassembled WGS sequence"/>
</dbReference>
<dbReference type="GO" id="GO:0016787">
    <property type="term" value="F:hydrolase activity"/>
    <property type="evidence" value="ECO:0007669"/>
    <property type="project" value="UniProtKB-KW"/>
</dbReference>
<comment type="caution">
    <text evidence="2">The sequence shown here is derived from an EMBL/GenBank/DDBJ whole genome shotgun (WGS) entry which is preliminary data.</text>
</comment>
<dbReference type="GO" id="GO:0003677">
    <property type="term" value="F:DNA binding"/>
    <property type="evidence" value="ECO:0007669"/>
    <property type="project" value="InterPro"/>
</dbReference>
<dbReference type="Gene3D" id="2.30.30.110">
    <property type="match status" value="1"/>
</dbReference>
<proteinExistence type="inferred from homology"/>
<sequence>MAGILRGEIRWADLNPVRGKEQAGLRPVLILSHDVFNERSGTVIAVAITSQPQRAGFPLTLELSAKGLPKRSWAKISQVRTLAVERIGKRLGNATPEEVSQVIEGLTEIMGGA</sequence>
<dbReference type="PANTHER" id="PTHR33988:SF2">
    <property type="entry name" value="ENDORIBONUCLEASE MAZF"/>
    <property type="match status" value="1"/>
</dbReference>
<comment type="similarity">
    <text evidence="1">Belongs to the PemK/MazF family.</text>
</comment>
<organism evidence="2 3">
    <name type="scientific">Candidatus Methylomirabilis limnetica</name>
    <dbReference type="NCBI Taxonomy" id="2033718"/>
    <lineage>
        <taxon>Bacteria</taxon>
        <taxon>Candidatus Methylomirabilota</taxon>
        <taxon>Candidatus Methylomirabilia</taxon>
        <taxon>Candidatus Methylomirabilales</taxon>
        <taxon>Candidatus Methylomirabilaceae</taxon>
        <taxon>Candidatus Methylomirabilis</taxon>
    </lineage>
</organism>
<evidence type="ECO:0000256" key="1">
    <source>
        <dbReference type="PIRNR" id="PIRNR033490"/>
    </source>
</evidence>
<dbReference type="AlphaFoldDB" id="A0A2T4TVA5"/>
<dbReference type="InterPro" id="IPR003477">
    <property type="entry name" value="PemK-like"/>
</dbReference>
<dbReference type="GO" id="GO:0016075">
    <property type="term" value="P:rRNA catabolic process"/>
    <property type="evidence" value="ECO:0007669"/>
    <property type="project" value="TreeGrafter"/>
</dbReference>
<reference evidence="2 3" key="1">
    <citation type="submission" date="2017-09" db="EMBL/GenBank/DDBJ databases">
        <title>Bloom of a denitrifying methanotroph, Candidatus Methylomirabilis limnetica, in a deep stratified lake.</title>
        <authorList>
            <person name="Graf J.S."/>
            <person name="Marchant H.K."/>
            <person name="Tienken D."/>
            <person name="Hach P.F."/>
            <person name="Brand A."/>
            <person name="Schubert C.J."/>
            <person name="Kuypers M.M."/>
            <person name="Milucka J."/>
        </authorList>
    </citation>
    <scope>NUCLEOTIDE SEQUENCE [LARGE SCALE GENOMIC DNA]</scope>
    <source>
        <strain evidence="2 3">Zug</strain>
    </source>
</reference>
<keyword evidence="1" id="KW-0255">Endonuclease</keyword>
<dbReference type="SUPFAM" id="SSF50118">
    <property type="entry name" value="Cell growth inhibitor/plasmid maintenance toxic component"/>
    <property type="match status" value="1"/>
</dbReference>
<dbReference type="OrthoDB" id="9793906at2"/>
<dbReference type="GO" id="GO:0004521">
    <property type="term" value="F:RNA endonuclease activity"/>
    <property type="evidence" value="ECO:0007669"/>
    <property type="project" value="TreeGrafter"/>
</dbReference>
<name>A0A2T4TVA5_9BACT</name>
<keyword evidence="1" id="KW-0378">Hydrolase</keyword>
<dbReference type="PANTHER" id="PTHR33988">
    <property type="entry name" value="ENDORIBONUCLEASE MAZF-RELATED"/>
    <property type="match status" value="1"/>
</dbReference>
<dbReference type="PIRSF" id="PIRSF033490">
    <property type="entry name" value="MazF"/>
    <property type="match status" value="1"/>
</dbReference>
<accession>A0A2T4TVA5</accession>
<dbReference type="InterPro" id="IPR011067">
    <property type="entry name" value="Plasmid_toxin/cell-grow_inhib"/>
</dbReference>
<evidence type="ECO:0000313" key="3">
    <source>
        <dbReference type="Proteomes" id="UP000241436"/>
    </source>
</evidence>
<reference evidence="3" key="2">
    <citation type="journal article" date="2018" name="Environ. Microbiol.">
        <title>Bloom of a denitrifying methanotroph, 'Candidatus Methylomirabilis limnetica', in a deep stratified lake.</title>
        <authorList>
            <person name="Graf J.S."/>
            <person name="Mayr M.J."/>
            <person name="Marchant H.K."/>
            <person name="Tienken D."/>
            <person name="Hach P.F."/>
            <person name="Brand A."/>
            <person name="Schubert C.J."/>
            <person name="Kuypers M.M."/>
            <person name="Milucka J."/>
        </authorList>
    </citation>
    <scope>NUCLEOTIDE SEQUENCE [LARGE SCALE GENOMIC DNA]</scope>
    <source>
        <strain evidence="3">Zug</strain>
    </source>
</reference>